<feature type="transmembrane region" description="Helical" evidence="1">
    <location>
        <begin position="42"/>
        <end position="66"/>
    </location>
</feature>
<keyword evidence="1" id="KW-1133">Transmembrane helix</keyword>
<accession>A0A1M6QSV1</accession>
<dbReference type="EMBL" id="FRAR01000009">
    <property type="protein sequence ID" value="SHK23362.1"/>
    <property type="molecule type" value="Genomic_DNA"/>
</dbReference>
<dbReference type="Proteomes" id="UP000183997">
    <property type="component" value="Unassembled WGS sequence"/>
</dbReference>
<organism evidence="2 3">
    <name type="scientific">Desulforamulus aeronauticus DSM 10349</name>
    <dbReference type="NCBI Taxonomy" id="1121421"/>
    <lineage>
        <taxon>Bacteria</taxon>
        <taxon>Bacillati</taxon>
        <taxon>Bacillota</taxon>
        <taxon>Clostridia</taxon>
        <taxon>Eubacteriales</taxon>
        <taxon>Peptococcaceae</taxon>
        <taxon>Desulforamulus</taxon>
    </lineage>
</organism>
<evidence type="ECO:0008006" key="4">
    <source>
        <dbReference type="Google" id="ProtNLM"/>
    </source>
</evidence>
<evidence type="ECO:0000313" key="2">
    <source>
        <dbReference type="EMBL" id="SHK23362.1"/>
    </source>
</evidence>
<evidence type="ECO:0000256" key="1">
    <source>
        <dbReference type="SAM" id="Phobius"/>
    </source>
</evidence>
<protein>
    <recommendedName>
        <fullName evidence="4">Phospholipase_D-nuclease N-terminal</fullName>
    </recommendedName>
</protein>
<gene>
    <name evidence="2" type="ORF">SAMN02745123_01185</name>
</gene>
<keyword evidence="1" id="KW-0812">Transmembrane</keyword>
<evidence type="ECO:0000313" key="3">
    <source>
        <dbReference type="Proteomes" id="UP000183997"/>
    </source>
</evidence>
<sequence length="78" mass="8890">MGFAGFLIVIYWTWLLVAFAAHLALSLIVFQDAKTLSQPALGISPFLWFSVSLIFPVGGMFIYWLMNHSSLKKDTFRF</sequence>
<keyword evidence="3" id="KW-1185">Reference proteome</keyword>
<dbReference type="OrthoDB" id="1808984at2"/>
<dbReference type="RefSeq" id="WP_139257265.1">
    <property type="nucleotide sequence ID" value="NZ_FRAR01000009.1"/>
</dbReference>
<feature type="transmembrane region" description="Helical" evidence="1">
    <location>
        <begin position="6"/>
        <end position="30"/>
    </location>
</feature>
<dbReference type="AlphaFoldDB" id="A0A1M6QSV1"/>
<keyword evidence="1" id="KW-0472">Membrane</keyword>
<name>A0A1M6QSV1_9FIRM</name>
<proteinExistence type="predicted"/>
<reference evidence="3" key="1">
    <citation type="submission" date="2016-11" db="EMBL/GenBank/DDBJ databases">
        <authorList>
            <person name="Varghese N."/>
            <person name="Submissions S."/>
        </authorList>
    </citation>
    <scope>NUCLEOTIDE SEQUENCE [LARGE SCALE GENOMIC DNA]</scope>
    <source>
        <strain evidence="3">DSM 10349</strain>
    </source>
</reference>